<comment type="caution">
    <text evidence="2">The sequence shown here is derived from an EMBL/GenBank/DDBJ whole genome shotgun (WGS) entry which is preliminary data.</text>
</comment>
<dbReference type="InterPro" id="IPR045732">
    <property type="entry name" value="DUF6086"/>
</dbReference>
<reference evidence="2 3" key="1">
    <citation type="submission" date="2020-08" db="EMBL/GenBank/DDBJ databases">
        <title>Sequencing the genomes of 1000 actinobacteria strains.</title>
        <authorList>
            <person name="Klenk H.-P."/>
        </authorList>
    </citation>
    <scope>NUCLEOTIDE SEQUENCE [LARGE SCALE GENOMIC DNA]</scope>
    <source>
        <strain evidence="2 3">DSM 44230</strain>
    </source>
</reference>
<keyword evidence="3" id="KW-1185">Reference proteome</keyword>
<feature type="chain" id="PRO_5039072683" evidence="1">
    <location>
        <begin position="30"/>
        <end position="139"/>
    </location>
</feature>
<proteinExistence type="predicted"/>
<dbReference type="Proteomes" id="UP000533598">
    <property type="component" value="Unassembled WGS sequence"/>
</dbReference>
<name>A0A7W7CJE3_9PSEU</name>
<organism evidence="2 3">
    <name type="scientific">Crossiella cryophila</name>
    <dbReference type="NCBI Taxonomy" id="43355"/>
    <lineage>
        <taxon>Bacteria</taxon>
        <taxon>Bacillati</taxon>
        <taxon>Actinomycetota</taxon>
        <taxon>Actinomycetes</taxon>
        <taxon>Pseudonocardiales</taxon>
        <taxon>Pseudonocardiaceae</taxon>
        <taxon>Crossiella</taxon>
    </lineage>
</organism>
<dbReference type="Pfam" id="PF19564">
    <property type="entry name" value="DUF6086"/>
    <property type="match status" value="1"/>
</dbReference>
<dbReference type="EMBL" id="JACHMH010000001">
    <property type="protein sequence ID" value="MBB4680866.1"/>
    <property type="molecule type" value="Genomic_DNA"/>
</dbReference>
<gene>
    <name evidence="2" type="ORF">HNR67_006984</name>
</gene>
<evidence type="ECO:0000313" key="3">
    <source>
        <dbReference type="Proteomes" id="UP000533598"/>
    </source>
</evidence>
<dbReference type="AlphaFoldDB" id="A0A7W7CJE3"/>
<protein>
    <submittedName>
        <fullName evidence="2">Uncharacterized protein</fullName>
    </submittedName>
</protein>
<keyword evidence="1" id="KW-0732">Signal</keyword>
<accession>A0A7W7CJE3</accession>
<feature type="signal peptide" evidence="1">
    <location>
        <begin position="1"/>
        <end position="29"/>
    </location>
</feature>
<dbReference type="RefSeq" id="WP_185006977.1">
    <property type="nucleotide sequence ID" value="NZ_BAAAUI010000030.1"/>
</dbReference>
<evidence type="ECO:0000256" key="1">
    <source>
        <dbReference type="SAM" id="SignalP"/>
    </source>
</evidence>
<evidence type="ECO:0000313" key="2">
    <source>
        <dbReference type="EMBL" id="MBB4680866.1"/>
    </source>
</evidence>
<sequence>MSQYFKHAGRTLWNPANGVAALFLASAQAASTAVDLPTGLGAMVADECEIDLPVFAALTDAVVRRCRESGHPVLRALLEGFAATAVVLVERAGGNLPALSAEPGLESRDLSVGPDGVGERAAAERLAALAGDLGRAMPV</sequence>